<dbReference type="Gene3D" id="2.60.260.20">
    <property type="entry name" value="Urease metallochaperone UreE, N-terminal domain"/>
    <property type="match status" value="2"/>
</dbReference>
<keyword evidence="2" id="KW-0677">Repeat</keyword>
<keyword evidence="1" id="KW-0479">Metal-binding</keyword>
<dbReference type="PANTHER" id="PTHR24078:SF522">
    <property type="entry name" value="DNAJ CHAPERONE C-TERMINAL DOMAIN-CONTAINING PROTEIN"/>
    <property type="match status" value="1"/>
</dbReference>
<dbReference type="InterPro" id="IPR051339">
    <property type="entry name" value="DnaJ_subfamily_B"/>
</dbReference>
<protein>
    <recommendedName>
        <fullName evidence="7">Chaperone DnaJ C-terminal domain-containing protein</fullName>
    </recommendedName>
</protein>
<dbReference type="GO" id="GO:0005829">
    <property type="term" value="C:cytosol"/>
    <property type="evidence" value="ECO:0007669"/>
    <property type="project" value="TreeGrafter"/>
</dbReference>
<feature type="compositionally biased region" description="Polar residues" evidence="6">
    <location>
        <begin position="46"/>
        <end position="55"/>
    </location>
</feature>
<dbReference type="GO" id="GO:0008270">
    <property type="term" value="F:zinc ion binding"/>
    <property type="evidence" value="ECO:0007669"/>
    <property type="project" value="UniProtKB-KW"/>
</dbReference>
<evidence type="ECO:0000256" key="4">
    <source>
        <dbReference type="ARBA" id="ARBA00022833"/>
    </source>
</evidence>
<dbReference type="GO" id="GO:0051087">
    <property type="term" value="F:protein-folding chaperone binding"/>
    <property type="evidence" value="ECO:0007669"/>
    <property type="project" value="TreeGrafter"/>
</dbReference>
<reference evidence="8 9" key="1">
    <citation type="submission" date="2024-04" db="EMBL/GenBank/DDBJ databases">
        <authorList>
            <person name="Fracassetti M."/>
        </authorList>
    </citation>
    <scope>NUCLEOTIDE SEQUENCE [LARGE SCALE GENOMIC DNA]</scope>
</reference>
<dbReference type="Pfam" id="PF01556">
    <property type="entry name" value="DnaJ_C"/>
    <property type="match status" value="1"/>
</dbReference>
<gene>
    <name evidence="8" type="ORF">LTRI10_LOCUS26666</name>
</gene>
<dbReference type="Proteomes" id="UP001497516">
    <property type="component" value="Chromosome 4"/>
</dbReference>
<feature type="domain" description="Chaperone DnaJ C-terminal" evidence="7">
    <location>
        <begin position="190"/>
        <end position="350"/>
    </location>
</feature>
<evidence type="ECO:0000313" key="8">
    <source>
        <dbReference type="EMBL" id="CAL1385537.1"/>
    </source>
</evidence>
<keyword evidence="5" id="KW-0143">Chaperone</keyword>
<dbReference type="FunFam" id="2.60.260.20:FF:000002">
    <property type="entry name" value="Dnaj homolog subfamily b member"/>
    <property type="match status" value="1"/>
</dbReference>
<name>A0AAV2EII6_9ROSI</name>
<dbReference type="GO" id="GO:0006457">
    <property type="term" value="P:protein folding"/>
    <property type="evidence" value="ECO:0007669"/>
    <property type="project" value="InterPro"/>
</dbReference>
<keyword evidence="4" id="KW-0862">Zinc</keyword>
<dbReference type="CDD" id="cd10747">
    <property type="entry name" value="DnaJ_C"/>
    <property type="match status" value="1"/>
</dbReference>
<evidence type="ECO:0000256" key="1">
    <source>
        <dbReference type="ARBA" id="ARBA00022723"/>
    </source>
</evidence>
<sequence>MGEITTTPTPPSPSRQLHTLLGMSSSKSRSFKELCNSYKSFHKRCQSSTSSSAIDETNPPPETPETNVDASKVYNIINIQAANEQNDVAEKPPNQLLAPIVQSPPPAGGSNKKGTDQGGFFLRPLVLLKKLSRRSNSTACSPTTGNNNINVVSSSETPCSSSAMRRSVAPMVFTQSRSLNYLPTKKAPPIEMALDCTLEELFRGRIKRVKITRHVVDANGIFMPEEETLKIKLMPGWKAGTKITFEGKGDDRLGFLPPDVVFVVNEKPHHLFSRDGDNLVHEMEVSLTDALAGCTLSVPLIGRENMWLSFADGEVISPGYQKVIRGQGMPVPGEKGRKGDFLIRFSVSFPAGLSDERRSEACRILRDCCYS</sequence>
<accession>A0AAV2EII6</accession>
<evidence type="ECO:0000259" key="7">
    <source>
        <dbReference type="Pfam" id="PF01556"/>
    </source>
</evidence>
<proteinExistence type="predicted"/>
<keyword evidence="3" id="KW-0863">Zinc-finger</keyword>
<feature type="region of interest" description="Disordered" evidence="6">
    <location>
        <begin position="44"/>
        <end position="68"/>
    </location>
</feature>
<dbReference type="InterPro" id="IPR002939">
    <property type="entry name" value="DnaJ_C"/>
</dbReference>
<dbReference type="AlphaFoldDB" id="A0AAV2EII6"/>
<dbReference type="EMBL" id="OZ034817">
    <property type="protein sequence ID" value="CAL1385537.1"/>
    <property type="molecule type" value="Genomic_DNA"/>
</dbReference>
<dbReference type="InterPro" id="IPR008971">
    <property type="entry name" value="HSP40/DnaJ_pept-bd"/>
</dbReference>
<dbReference type="FunFam" id="2.60.260.20:FF:000003">
    <property type="entry name" value="DnaJ subfamily A member 2"/>
    <property type="match status" value="1"/>
</dbReference>
<evidence type="ECO:0000256" key="2">
    <source>
        <dbReference type="ARBA" id="ARBA00022737"/>
    </source>
</evidence>
<dbReference type="PANTHER" id="PTHR24078">
    <property type="entry name" value="DNAJ HOMOLOG SUBFAMILY C MEMBER"/>
    <property type="match status" value="1"/>
</dbReference>
<evidence type="ECO:0000256" key="5">
    <source>
        <dbReference type="ARBA" id="ARBA00023186"/>
    </source>
</evidence>
<dbReference type="GO" id="GO:0051082">
    <property type="term" value="F:unfolded protein binding"/>
    <property type="evidence" value="ECO:0007669"/>
    <property type="project" value="InterPro"/>
</dbReference>
<evidence type="ECO:0000256" key="3">
    <source>
        <dbReference type="ARBA" id="ARBA00022771"/>
    </source>
</evidence>
<keyword evidence="9" id="KW-1185">Reference proteome</keyword>
<organism evidence="8 9">
    <name type="scientific">Linum trigynum</name>
    <dbReference type="NCBI Taxonomy" id="586398"/>
    <lineage>
        <taxon>Eukaryota</taxon>
        <taxon>Viridiplantae</taxon>
        <taxon>Streptophyta</taxon>
        <taxon>Embryophyta</taxon>
        <taxon>Tracheophyta</taxon>
        <taxon>Spermatophyta</taxon>
        <taxon>Magnoliopsida</taxon>
        <taxon>eudicotyledons</taxon>
        <taxon>Gunneridae</taxon>
        <taxon>Pentapetalae</taxon>
        <taxon>rosids</taxon>
        <taxon>fabids</taxon>
        <taxon>Malpighiales</taxon>
        <taxon>Linaceae</taxon>
        <taxon>Linum</taxon>
    </lineage>
</organism>
<dbReference type="SUPFAM" id="SSF49493">
    <property type="entry name" value="HSP40/DnaJ peptide-binding domain"/>
    <property type="match status" value="2"/>
</dbReference>
<evidence type="ECO:0000256" key="6">
    <source>
        <dbReference type="SAM" id="MobiDB-lite"/>
    </source>
</evidence>
<evidence type="ECO:0000313" key="9">
    <source>
        <dbReference type="Proteomes" id="UP001497516"/>
    </source>
</evidence>